<evidence type="ECO:0000313" key="2">
    <source>
        <dbReference type="Proteomes" id="UP000192569"/>
    </source>
</evidence>
<dbReference type="AlphaFoldDB" id="A0A1W1VXQ0"/>
<dbReference type="RefSeq" id="WP_084665722.1">
    <property type="nucleotide sequence ID" value="NZ_LT838272.1"/>
</dbReference>
<gene>
    <name evidence="1" type="ORF">SAMN00808754_2158</name>
</gene>
<protein>
    <submittedName>
        <fullName evidence="1">Uncharacterized protein</fullName>
    </submittedName>
</protein>
<proteinExistence type="predicted"/>
<organism evidence="1 2">
    <name type="scientific">Thermanaeromonas toyohensis ToBE</name>
    <dbReference type="NCBI Taxonomy" id="698762"/>
    <lineage>
        <taxon>Bacteria</taxon>
        <taxon>Bacillati</taxon>
        <taxon>Bacillota</taxon>
        <taxon>Clostridia</taxon>
        <taxon>Neomoorellales</taxon>
        <taxon>Neomoorellaceae</taxon>
        <taxon>Thermanaeromonas</taxon>
    </lineage>
</organism>
<accession>A0A1W1VXQ0</accession>
<dbReference type="Proteomes" id="UP000192569">
    <property type="component" value="Chromosome I"/>
</dbReference>
<dbReference type="STRING" id="698762.SAMN00808754_2158"/>
<dbReference type="EMBL" id="LT838272">
    <property type="protein sequence ID" value="SMB98147.1"/>
    <property type="molecule type" value="Genomic_DNA"/>
</dbReference>
<evidence type="ECO:0000313" key="1">
    <source>
        <dbReference type="EMBL" id="SMB98147.1"/>
    </source>
</evidence>
<keyword evidence="2" id="KW-1185">Reference proteome</keyword>
<name>A0A1W1VXQ0_9FIRM</name>
<sequence>MLKKQPPLIIERLDEDQAFIRFNGQTFSLPRVLLPRAAREGDALKIAIALLSPHHLPTRKGSTRS</sequence>
<reference evidence="1 2" key="1">
    <citation type="submission" date="2017-04" db="EMBL/GenBank/DDBJ databases">
        <authorList>
            <person name="Afonso C.L."/>
            <person name="Miller P.J."/>
            <person name="Scott M.A."/>
            <person name="Spackman E."/>
            <person name="Goraichik I."/>
            <person name="Dimitrov K.M."/>
            <person name="Suarez D.L."/>
            <person name="Swayne D.E."/>
        </authorList>
    </citation>
    <scope>NUCLEOTIDE SEQUENCE [LARGE SCALE GENOMIC DNA]</scope>
    <source>
        <strain evidence="1 2">ToBE</strain>
    </source>
</reference>
<dbReference type="OrthoDB" id="164847at2"/>